<sequence length="118" mass="13206">MGCLRHRSASPSTFAVQLQFVSSSLRDPRRPTHCPDDADRSPPTAQTFIPDDVVQFVSSSLRDPRWPAYCPNDQYNTRSRTASPFQVLPLLHADVADQRPTTPSPFPDLSQSHGIFQI</sequence>
<evidence type="ECO:0000313" key="2">
    <source>
        <dbReference type="EMBL" id="CAK9327567.1"/>
    </source>
</evidence>
<feature type="region of interest" description="Disordered" evidence="1">
    <location>
        <begin position="24"/>
        <end position="47"/>
    </location>
</feature>
<evidence type="ECO:0000313" key="3">
    <source>
        <dbReference type="Proteomes" id="UP001642487"/>
    </source>
</evidence>
<gene>
    <name evidence="2" type="ORF">CITCOLO1_LOCUS19950</name>
</gene>
<organism evidence="2 3">
    <name type="scientific">Citrullus colocynthis</name>
    <name type="common">colocynth</name>
    <dbReference type="NCBI Taxonomy" id="252529"/>
    <lineage>
        <taxon>Eukaryota</taxon>
        <taxon>Viridiplantae</taxon>
        <taxon>Streptophyta</taxon>
        <taxon>Embryophyta</taxon>
        <taxon>Tracheophyta</taxon>
        <taxon>Spermatophyta</taxon>
        <taxon>Magnoliopsida</taxon>
        <taxon>eudicotyledons</taxon>
        <taxon>Gunneridae</taxon>
        <taxon>Pentapetalae</taxon>
        <taxon>rosids</taxon>
        <taxon>fabids</taxon>
        <taxon>Cucurbitales</taxon>
        <taxon>Cucurbitaceae</taxon>
        <taxon>Benincaseae</taxon>
        <taxon>Citrullus</taxon>
    </lineage>
</organism>
<keyword evidence="3" id="KW-1185">Reference proteome</keyword>
<feature type="compositionally biased region" description="Basic and acidic residues" evidence="1">
    <location>
        <begin position="26"/>
        <end position="40"/>
    </location>
</feature>
<name>A0ABP0Z604_9ROSI</name>
<reference evidence="2 3" key="1">
    <citation type="submission" date="2024-03" db="EMBL/GenBank/DDBJ databases">
        <authorList>
            <person name="Gkanogiannis A."/>
            <person name="Becerra Lopez-Lavalle L."/>
        </authorList>
    </citation>
    <scope>NUCLEOTIDE SEQUENCE [LARGE SCALE GENOMIC DNA]</scope>
</reference>
<proteinExistence type="predicted"/>
<dbReference type="Proteomes" id="UP001642487">
    <property type="component" value="Chromosome 8"/>
</dbReference>
<protein>
    <submittedName>
        <fullName evidence="2">Uncharacterized protein</fullName>
    </submittedName>
</protein>
<dbReference type="EMBL" id="OZ021742">
    <property type="protein sequence ID" value="CAK9327567.1"/>
    <property type="molecule type" value="Genomic_DNA"/>
</dbReference>
<evidence type="ECO:0000256" key="1">
    <source>
        <dbReference type="SAM" id="MobiDB-lite"/>
    </source>
</evidence>
<accession>A0ABP0Z604</accession>